<evidence type="ECO:0000256" key="1">
    <source>
        <dbReference type="SAM" id="MobiDB-lite"/>
    </source>
</evidence>
<feature type="region of interest" description="Disordered" evidence="1">
    <location>
        <begin position="225"/>
        <end position="251"/>
    </location>
</feature>
<gene>
    <name evidence="2" type="ORF">DYB26_012145</name>
</gene>
<accession>A0A3R6Y2T3</accession>
<dbReference type="EMBL" id="QUTF01010748">
    <property type="protein sequence ID" value="RHZ31063.1"/>
    <property type="molecule type" value="Genomic_DNA"/>
</dbReference>
<proteinExistence type="predicted"/>
<dbReference type="AlphaFoldDB" id="A0A3R6Y2T3"/>
<feature type="compositionally biased region" description="Low complexity" evidence="1">
    <location>
        <begin position="66"/>
        <end position="89"/>
    </location>
</feature>
<evidence type="ECO:0000313" key="2">
    <source>
        <dbReference type="EMBL" id="RHZ31063.1"/>
    </source>
</evidence>
<dbReference type="VEuPathDB" id="FungiDB:H257_07049"/>
<name>A0A3R6Y2T3_APHAT</name>
<reference evidence="2 3" key="1">
    <citation type="submission" date="2018-08" db="EMBL/GenBank/DDBJ databases">
        <title>Aphanomyces genome sequencing and annotation.</title>
        <authorList>
            <person name="Minardi D."/>
            <person name="Oidtmann B."/>
            <person name="Van Der Giezen M."/>
            <person name="Studholme D.J."/>
        </authorList>
    </citation>
    <scope>NUCLEOTIDE SEQUENCE [LARGE SCALE GENOMIC DNA]</scope>
    <source>
        <strain evidence="2 3">FDL457</strain>
    </source>
</reference>
<feature type="region of interest" description="Disordered" evidence="1">
    <location>
        <begin position="66"/>
        <end position="100"/>
    </location>
</feature>
<comment type="caution">
    <text evidence="2">The sequence shown here is derived from an EMBL/GenBank/DDBJ whole genome shotgun (WGS) entry which is preliminary data.</text>
</comment>
<feature type="compositionally biased region" description="Low complexity" evidence="1">
    <location>
        <begin position="228"/>
        <end position="242"/>
    </location>
</feature>
<sequence>MIGKAISLHYVQQVAIRRAVVDIVVRLKDPNAAVPCAVKPLPRSPLHAGIIHQLLTSGFNHMATPTPTPVAAPFDSPAPAATPTGATNLPPVPDDDDMGQGDERGFVYNARSLTRPHLEVLKTRLTTAILFDTTILDADSRIGKMLDNLMRALEHDDQAWVLDQEGKTVVDIMVKAIKPLGLQKSVQRQLALQRNKPLKSNVYRFVDWLRVHTAGYHLYAPVEDEKTSAPPVTAAAAPSRSSKPGRSEGSV</sequence>
<feature type="non-terminal residue" evidence="2">
    <location>
        <position position="251"/>
    </location>
</feature>
<protein>
    <submittedName>
        <fullName evidence="2">Uncharacterized protein</fullName>
    </submittedName>
</protein>
<dbReference type="Proteomes" id="UP000286510">
    <property type="component" value="Unassembled WGS sequence"/>
</dbReference>
<organism evidence="2 3">
    <name type="scientific">Aphanomyces astaci</name>
    <name type="common">Crayfish plague agent</name>
    <dbReference type="NCBI Taxonomy" id="112090"/>
    <lineage>
        <taxon>Eukaryota</taxon>
        <taxon>Sar</taxon>
        <taxon>Stramenopiles</taxon>
        <taxon>Oomycota</taxon>
        <taxon>Saprolegniomycetes</taxon>
        <taxon>Saprolegniales</taxon>
        <taxon>Verrucalvaceae</taxon>
        <taxon>Aphanomyces</taxon>
    </lineage>
</organism>
<evidence type="ECO:0000313" key="3">
    <source>
        <dbReference type="Proteomes" id="UP000286510"/>
    </source>
</evidence>